<feature type="transmembrane region" description="Helical" evidence="2">
    <location>
        <begin position="76"/>
        <end position="94"/>
    </location>
</feature>
<proteinExistence type="predicted"/>
<keyword evidence="2" id="KW-1133">Transmembrane helix</keyword>
<evidence type="ECO:0008006" key="5">
    <source>
        <dbReference type="Google" id="ProtNLM"/>
    </source>
</evidence>
<dbReference type="EMBL" id="JBHSMH010000004">
    <property type="protein sequence ID" value="MFC5467373.1"/>
    <property type="molecule type" value="Genomic_DNA"/>
</dbReference>
<feature type="transmembrane region" description="Helical" evidence="2">
    <location>
        <begin position="106"/>
        <end position="126"/>
    </location>
</feature>
<evidence type="ECO:0000256" key="1">
    <source>
        <dbReference type="SAM" id="MobiDB-lite"/>
    </source>
</evidence>
<feature type="region of interest" description="Disordered" evidence="1">
    <location>
        <begin position="1"/>
        <end position="28"/>
    </location>
</feature>
<protein>
    <recommendedName>
        <fullName evidence="5">DNA translocase FtsK 4TM region domain-containing protein</fullName>
    </recommendedName>
</protein>
<feature type="transmembrane region" description="Helical" evidence="2">
    <location>
        <begin position="160"/>
        <end position="181"/>
    </location>
</feature>
<evidence type="ECO:0000313" key="4">
    <source>
        <dbReference type="Proteomes" id="UP001596105"/>
    </source>
</evidence>
<organism evidence="3 4">
    <name type="scientific">Cohnella suwonensis</name>
    <dbReference type="NCBI Taxonomy" id="696072"/>
    <lineage>
        <taxon>Bacteria</taxon>
        <taxon>Bacillati</taxon>
        <taxon>Bacillota</taxon>
        <taxon>Bacilli</taxon>
        <taxon>Bacillales</taxon>
        <taxon>Paenibacillaceae</taxon>
        <taxon>Cohnella</taxon>
    </lineage>
</organism>
<dbReference type="Proteomes" id="UP001596105">
    <property type="component" value="Unassembled WGS sequence"/>
</dbReference>
<name>A0ABW0LNP6_9BACL</name>
<evidence type="ECO:0000313" key="3">
    <source>
        <dbReference type="EMBL" id="MFC5467373.1"/>
    </source>
</evidence>
<reference evidence="4" key="1">
    <citation type="journal article" date="2019" name="Int. J. Syst. Evol. Microbiol.">
        <title>The Global Catalogue of Microorganisms (GCM) 10K type strain sequencing project: providing services to taxonomists for standard genome sequencing and annotation.</title>
        <authorList>
            <consortium name="The Broad Institute Genomics Platform"/>
            <consortium name="The Broad Institute Genome Sequencing Center for Infectious Disease"/>
            <person name="Wu L."/>
            <person name="Ma J."/>
        </authorList>
    </citation>
    <scope>NUCLEOTIDE SEQUENCE [LARGE SCALE GENOMIC DNA]</scope>
    <source>
        <strain evidence="4">CCUG 57113</strain>
    </source>
</reference>
<evidence type="ECO:0000256" key="2">
    <source>
        <dbReference type="SAM" id="Phobius"/>
    </source>
</evidence>
<feature type="compositionally biased region" description="Polar residues" evidence="1">
    <location>
        <begin position="9"/>
        <end position="23"/>
    </location>
</feature>
<keyword evidence="2" id="KW-0472">Membrane</keyword>
<sequence>MSPSDRKIFSSNPGRATSMSESSRVPVADSRRNRAEAIGLAIAVAVSGALFAGVGLFTLEYRGTGHGISGNGNPGLLFVIPAVPAYAFLMVYACRISYRIRLHWRASILAISGLTLLILACAYGEYEKSHSLLRRLGGGPGDPDSVIYRFGWLNQYTNTLFFNVYTYLAGLSLAALIGNVVNRLRP</sequence>
<dbReference type="RefSeq" id="WP_209747338.1">
    <property type="nucleotide sequence ID" value="NZ_JBHSMH010000004.1"/>
</dbReference>
<keyword evidence="4" id="KW-1185">Reference proteome</keyword>
<feature type="transmembrane region" description="Helical" evidence="2">
    <location>
        <begin position="37"/>
        <end position="56"/>
    </location>
</feature>
<gene>
    <name evidence="3" type="ORF">ACFPPD_01500</name>
</gene>
<keyword evidence="2" id="KW-0812">Transmembrane</keyword>
<comment type="caution">
    <text evidence="3">The sequence shown here is derived from an EMBL/GenBank/DDBJ whole genome shotgun (WGS) entry which is preliminary data.</text>
</comment>
<accession>A0ABW0LNP6</accession>